<dbReference type="GO" id="GO:0003677">
    <property type="term" value="F:DNA binding"/>
    <property type="evidence" value="ECO:0007669"/>
    <property type="project" value="UniProtKB-KW"/>
</dbReference>
<evidence type="ECO:0000259" key="5">
    <source>
        <dbReference type="PROSITE" id="PS51077"/>
    </source>
</evidence>
<feature type="domain" description="HTH iclR-type" evidence="5">
    <location>
        <begin position="7"/>
        <end position="66"/>
    </location>
</feature>
<reference evidence="7" key="1">
    <citation type="submission" date="2020-08" db="EMBL/GenBank/DDBJ databases">
        <title>Ramlibacter sp. USB13 16S ribosomal RNA gene genome sequencing and assembly.</title>
        <authorList>
            <person name="Kang M."/>
        </authorList>
    </citation>
    <scope>NUCLEOTIDE SEQUENCE</scope>
    <source>
        <strain evidence="7">USB13</strain>
    </source>
</reference>
<dbReference type="PANTHER" id="PTHR30136:SF39">
    <property type="entry name" value="TRANSCRIPTIONAL REGULATORY PROTEIN"/>
    <property type="match status" value="1"/>
</dbReference>
<dbReference type="SUPFAM" id="SSF46785">
    <property type="entry name" value="Winged helix' DNA-binding domain"/>
    <property type="match status" value="1"/>
</dbReference>
<dbReference type="InterPro" id="IPR014757">
    <property type="entry name" value="Tscrpt_reg_IclR_C"/>
</dbReference>
<evidence type="ECO:0000313" key="8">
    <source>
        <dbReference type="Proteomes" id="UP000608513"/>
    </source>
</evidence>
<dbReference type="RefSeq" id="WP_187077207.1">
    <property type="nucleotide sequence ID" value="NZ_JACORT010000006.1"/>
</dbReference>
<proteinExistence type="predicted"/>
<dbReference type="CDD" id="cd00090">
    <property type="entry name" value="HTH_ARSR"/>
    <property type="match status" value="1"/>
</dbReference>
<sequence>MSDEGGVAAVDRALTILDALTDEKISLAELSKRTGLYKSTVLRLTKSLERFGYVLRTEDGSYRLGSKVLYLGSLYQRHFRTSEIVPPVLRKVVEELQEGASFYIVDGDHRVVLHRVDASRTVRDSVREGDRLPLAAGAAGHVLRAFRGARGERPERVRTAMFDASFGERDPEIAAFAAPVFGHGNQLVGAISVSGPRYRIEALGEEKIVPVLFKHAQALTRTFGGDPEAVEFSGWKLKPARKTATRSTARSSAPAKSPRAHAG</sequence>
<dbReference type="Proteomes" id="UP000608513">
    <property type="component" value="Unassembled WGS sequence"/>
</dbReference>
<evidence type="ECO:0000256" key="2">
    <source>
        <dbReference type="ARBA" id="ARBA00023125"/>
    </source>
</evidence>
<dbReference type="InterPro" id="IPR036388">
    <property type="entry name" value="WH-like_DNA-bd_sf"/>
</dbReference>
<dbReference type="Gene3D" id="3.30.450.40">
    <property type="match status" value="2"/>
</dbReference>
<dbReference type="Gene3D" id="1.10.10.10">
    <property type="entry name" value="Winged helix-like DNA-binding domain superfamily/Winged helix DNA-binding domain"/>
    <property type="match status" value="1"/>
</dbReference>
<dbReference type="PANTHER" id="PTHR30136">
    <property type="entry name" value="HELIX-TURN-HELIX TRANSCRIPTIONAL REGULATOR, ICLR FAMILY"/>
    <property type="match status" value="1"/>
</dbReference>
<evidence type="ECO:0000313" key="7">
    <source>
        <dbReference type="EMBL" id="MBC5784467.1"/>
    </source>
</evidence>
<comment type="caution">
    <text evidence="7">The sequence shown here is derived from an EMBL/GenBank/DDBJ whole genome shotgun (WGS) entry which is preliminary data.</text>
</comment>
<dbReference type="PROSITE" id="PS51077">
    <property type="entry name" value="HTH_ICLR"/>
    <property type="match status" value="1"/>
</dbReference>
<dbReference type="PROSITE" id="PS51078">
    <property type="entry name" value="ICLR_ED"/>
    <property type="match status" value="1"/>
</dbReference>
<evidence type="ECO:0000256" key="4">
    <source>
        <dbReference type="SAM" id="MobiDB-lite"/>
    </source>
</evidence>
<dbReference type="InterPro" id="IPR029016">
    <property type="entry name" value="GAF-like_dom_sf"/>
</dbReference>
<dbReference type="GO" id="GO:0003700">
    <property type="term" value="F:DNA-binding transcription factor activity"/>
    <property type="evidence" value="ECO:0007669"/>
    <property type="project" value="TreeGrafter"/>
</dbReference>
<name>A0A923SG12_9BURK</name>
<dbReference type="Pfam" id="PF09339">
    <property type="entry name" value="HTH_IclR"/>
    <property type="match status" value="1"/>
</dbReference>
<dbReference type="AlphaFoldDB" id="A0A923SG12"/>
<dbReference type="InterPro" id="IPR005471">
    <property type="entry name" value="Tscrpt_reg_IclR_N"/>
</dbReference>
<dbReference type="SUPFAM" id="SSF55781">
    <property type="entry name" value="GAF domain-like"/>
    <property type="match status" value="1"/>
</dbReference>
<organism evidence="7 8">
    <name type="scientific">Ramlibacter cellulosilyticus</name>
    <dbReference type="NCBI Taxonomy" id="2764187"/>
    <lineage>
        <taxon>Bacteria</taxon>
        <taxon>Pseudomonadati</taxon>
        <taxon>Pseudomonadota</taxon>
        <taxon>Betaproteobacteria</taxon>
        <taxon>Burkholderiales</taxon>
        <taxon>Comamonadaceae</taxon>
        <taxon>Ramlibacter</taxon>
    </lineage>
</organism>
<dbReference type="SMART" id="SM00346">
    <property type="entry name" value="HTH_ICLR"/>
    <property type="match status" value="1"/>
</dbReference>
<dbReference type="Pfam" id="PF01614">
    <property type="entry name" value="IclR_C"/>
    <property type="match status" value="2"/>
</dbReference>
<feature type="region of interest" description="Disordered" evidence="4">
    <location>
        <begin position="240"/>
        <end position="263"/>
    </location>
</feature>
<keyword evidence="3" id="KW-0804">Transcription</keyword>
<dbReference type="InterPro" id="IPR011991">
    <property type="entry name" value="ArsR-like_HTH"/>
</dbReference>
<evidence type="ECO:0000256" key="1">
    <source>
        <dbReference type="ARBA" id="ARBA00023015"/>
    </source>
</evidence>
<gene>
    <name evidence="7" type="ORF">H8N03_16080</name>
</gene>
<keyword evidence="1" id="KW-0805">Transcription regulation</keyword>
<feature type="compositionally biased region" description="Low complexity" evidence="4">
    <location>
        <begin position="245"/>
        <end position="257"/>
    </location>
</feature>
<protein>
    <submittedName>
        <fullName evidence="7">IclR family transcriptional regulator</fullName>
    </submittedName>
</protein>
<dbReference type="EMBL" id="JACORT010000006">
    <property type="protein sequence ID" value="MBC5784467.1"/>
    <property type="molecule type" value="Genomic_DNA"/>
</dbReference>
<accession>A0A923SG12</accession>
<feature type="domain" description="IclR-ED" evidence="6">
    <location>
        <begin position="67"/>
        <end position="225"/>
    </location>
</feature>
<dbReference type="GO" id="GO:0045892">
    <property type="term" value="P:negative regulation of DNA-templated transcription"/>
    <property type="evidence" value="ECO:0007669"/>
    <property type="project" value="TreeGrafter"/>
</dbReference>
<evidence type="ECO:0000256" key="3">
    <source>
        <dbReference type="ARBA" id="ARBA00023163"/>
    </source>
</evidence>
<keyword evidence="8" id="KW-1185">Reference proteome</keyword>
<keyword evidence="2" id="KW-0238">DNA-binding</keyword>
<evidence type="ECO:0000259" key="6">
    <source>
        <dbReference type="PROSITE" id="PS51078"/>
    </source>
</evidence>
<dbReference type="InterPro" id="IPR036390">
    <property type="entry name" value="WH_DNA-bd_sf"/>
</dbReference>
<dbReference type="InterPro" id="IPR050707">
    <property type="entry name" value="HTH_MetabolicPath_Reg"/>
</dbReference>